<organism evidence="3 4">
    <name type="scientific">Dioscorea zingiberensis</name>
    <dbReference type="NCBI Taxonomy" id="325984"/>
    <lineage>
        <taxon>Eukaryota</taxon>
        <taxon>Viridiplantae</taxon>
        <taxon>Streptophyta</taxon>
        <taxon>Embryophyta</taxon>
        <taxon>Tracheophyta</taxon>
        <taxon>Spermatophyta</taxon>
        <taxon>Magnoliopsida</taxon>
        <taxon>Liliopsida</taxon>
        <taxon>Dioscoreales</taxon>
        <taxon>Dioscoreaceae</taxon>
        <taxon>Dioscorea</taxon>
    </lineage>
</organism>
<keyword evidence="4" id="KW-1185">Reference proteome</keyword>
<dbReference type="Proteomes" id="UP001085076">
    <property type="component" value="Miscellaneous, Linkage group lg04"/>
</dbReference>
<evidence type="ECO:0000313" key="3">
    <source>
        <dbReference type="EMBL" id="KAJ0973992.1"/>
    </source>
</evidence>
<dbReference type="EMBL" id="JAGGNH010000004">
    <property type="protein sequence ID" value="KAJ0973992.1"/>
    <property type="molecule type" value="Genomic_DNA"/>
</dbReference>
<protein>
    <recommendedName>
        <fullName evidence="2">25S rRNA (uridine-N(3))-methyltransferase BMT5-like domain-containing protein</fullName>
    </recommendedName>
</protein>
<dbReference type="GO" id="GO:0070475">
    <property type="term" value="P:rRNA base methylation"/>
    <property type="evidence" value="ECO:0007669"/>
    <property type="project" value="InterPro"/>
</dbReference>
<evidence type="ECO:0000259" key="2">
    <source>
        <dbReference type="Pfam" id="PF10354"/>
    </source>
</evidence>
<dbReference type="GO" id="GO:0005737">
    <property type="term" value="C:cytoplasm"/>
    <property type="evidence" value="ECO:0007669"/>
    <property type="project" value="TreeGrafter"/>
</dbReference>
<dbReference type="OrthoDB" id="273345at2759"/>
<dbReference type="AlphaFoldDB" id="A0A9D5CK18"/>
<accession>A0A9D5CK18</accession>
<sequence>MLSEEGQVHVAHRNDFPYRRWNLEKLAKKAGLVLVEMVEFIQAAYPGYHNKRGDGFWSDETFPLTESFTFKFSLPESSQDDDGKKMTLQFNEDPTNKNAGDDD</sequence>
<reference evidence="3" key="1">
    <citation type="submission" date="2021-03" db="EMBL/GenBank/DDBJ databases">
        <authorList>
            <person name="Li Z."/>
            <person name="Yang C."/>
        </authorList>
    </citation>
    <scope>NUCLEOTIDE SEQUENCE</scope>
    <source>
        <strain evidence="3">Dzin_1.0</strain>
        <tissue evidence="3">Leaf</tissue>
    </source>
</reference>
<dbReference type="Pfam" id="PF10354">
    <property type="entry name" value="BMT5-like"/>
    <property type="match status" value="1"/>
</dbReference>
<dbReference type="PANTHER" id="PTHR11538:SF64">
    <property type="entry name" value="25S RRNA (URIDINE-N(3))-METHYLTRANSFERASE BMT5-LIKE DOMAIN-CONTAINING PROTEIN"/>
    <property type="match status" value="1"/>
</dbReference>
<comment type="caution">
    <text evidence="3">The sequence shown here is derived from an EMBL/GenBank/DDBJ whole genome shotgun (WGS) entry which is preliminary data.</text>
</comment>
<dbReference type="GO" id="GO:0070042">
    <property type="term" value="F:rRNA (uridine-N3-)-methyltransferase activity"/>
    <property type="evidence" value="ECO:0007669"/>
    <property type="project" value="InterPro"/>
</dbReference>
<evidence type="ECO:0000313" key="4">
    <source>
        <dbReference type="Proteomes" id="UP001085076"/>
    </source>
</evidence>
<feature type="compositionally biased region" description="Polar residues" evidence="1">
    <location>
        <begin position="88"/>
        <end position="103"/>
    </location>
</feature>
<feature type="domain" description="25S rRNA (uridine-N(3))-methyltransferase BMT5-like" evidence="2">
    <location>
        <begin position="1"/>
        <end position="52"/>
    </location>
</feature>
<reference evidence="3" key="2">
    <citation type="journal article" date="2022" name="Hortic Res">
        <title>The genome of Dioscorea zingiberensis sheds light on the biosynthesis, origin and evolution of the medicinally important diosgenin saponins.</title>
        <authorList>
            <person name="Li Y."/>
            <person name="Tan C."/>
            <person name="Li Z."/>
            <person name="Guo J."/>
            <person name="Li S."/>
            <person name="Chen X."/>
            <person name="Wang C."/>
            <person name="Dai X."/>
            <person name="Yang H."/>
            <person name="Song W."/>
            <person name="Hou L."/>
            <person name="Xu J."/>
            <person name="Tong Z."/>
            <person name="Xu A."/>
            <person name="Yuan X."/>
            <person name="Wang W."/>
            <person name="Yang Q."/>
            <person name="Chen L."/>
            <person name="Sun Z."/>
            <person name="Wang K."/>
            <person name="Pan B."/>
            <person name="Chen J."/>
            <person name="Bao Y."/>
            <person name="Liu F."/>
            <person name="Qi X."/>
            <person name="Gang D.R."/>
            <person name="Wen J."/>
            <person name="Li J."/>
        </authorList>
    </citation>
    <scope>NUCLEOTIDE SEQUENCE</scope>
    <source>
        <strain evidence="3">Dzin_1.0</strain>
    </source>
</reference>
<proteinExistence type="predicted"/>
<feature type="region of interest" description="Disordered" evidence="1">
    <location>
        <begin position="75"/>
        <end position="103"/>
    </location>
</feature>
<dbReference type="InterPro" id="IPR019446">
    <property type="entry name" value="BMT5-like"/>
</dbReference>
<gene>
    <name evidence="3" type="ORF">J5N97_015957</name>
</gene>
<name>A0A9D5CK18_9LILI</name>
<evidence type="ECO:0000256" key="1">
    <source>
        <dbReference type="SAM" id="MobiDB-lite"/>
    </source>
</evidence>
<dbReference type="PANTHER" id="PTHR11538">
    <property type="entry name" value="PHENYLALANYL-TRNA SYNTHETASE"/>
    <property type="match status" value="1"/>
</dbReference>